<feature type="domain" description="CTP synthase N-terminal" evidence="11">
    <location>
        <begin position="1"/>
        <end position="161"/>
    </location>
</feature>
<evidence type="ECO:0000313" key="12">
    <source>
        <dbReference type="EMBL" id="OYV02875.1"/>
    </source>
</evidence>
<dbReference type="InterPro" id="IPR017456">
    <property type="entry name" value="CTP_synthase_N"/>
</dbReference>
<evidence type="ECO:0000256" key="9">
    <source>
        <dbReference type="ARBA" id="ARBA00047781"/>
    </source>
</evidence>
<dbReference type="Gene3D" id="3.40.50.880">
    <property type="match status" value="1"/>
</dbReference>
<comment type="pathway">
    <text evidence="1">Pyrimidine metabolism; CTP biosynthesis via de novo pathway; CTP from UDP: step 2/2.</text>
</comment>
<evidence type="ECO:0000256" key="5">
    <source>
        <dbReference type="ARBA" id="ARBA00022741"/>
    </source>
</evidence>
<dbReference type="NCBIfam" id="NF003792">
    <property type="entry name" value="PRK05380.1"/>
    <property type="match status" value="1"/>
</dbReference>
<accession>A0A257LT77</accession>
<evidence type="ECO:0000313" key="13">
    <source>
        <dbReference type="Proteomes" id="UP000216312"/>
    </source>
</evidence>
<dbReference type="PANTHER" id="PTHR11550:SF0">
    <property type="entry name" value="CTP SYNTHASE-RELATED"/>
    <property type="match status" value="1"/>
</dbReference>
<dbReference type="SUPFAM" id="SSF52540">
    <property type="entry name" value="P-loop containing nucleoside triphosphate hydrolases"/>
    <property type="match status" value="1"/>
</dbReference>
<dbReference type="CDD" id="cd01746">
    <property type="entry name" value="GATase1_CTP_Synthase"/>
    <property type="match status" value="1"/>
</dbReference>
<comment type="caution">
    <text evidence="12">The sequence shown here is derived from an EMBL/GenBank/DDBJ whole genome shotgun (WGS) entry which is preliminary data.</text>
</comment>
<evidence type="ECO:0000256" key="7">
    <source>
        <dbReference type="ARBA" id="ARBA00022962"/>
    </source>
</evidence>
<dbReference type="GO" id="GO:0019856">
    <property type="term" value="P:pyrimidine nucleobase biosynthetic process"/>
    <property type="evidence" value="ECO:0007669"/>
    <property type="project" value="TreeGrafter"/>
</dbReference>
<comment type="similarity">
    <text evidence="2">Belongs to the CTP synthase family.</text>
</comment>
<dbReference type="Pfam" id="PF00117">
    <property type="entry name" value="GATase"/>
    <property type="match status" value="1"/>
</dbReference>
<keyword evidence="7" id="KW-0315">Glutamine amidotransferase</keyword>
<dbReference type="InterPro" id="IPR027417">
    <property type="entry name" value="P-loop_NTPase"/>
</dbReference>
<keyword evidence="8" id="KW-0665">Pyrimidine biosynthesis</keyword>
<sequence>GEYLGQTVQFIPHIPEEIKRRIEEASEGYEVILIEVGGTVGDYENIPFLFAIKGIEREIGKENVLYILITYLPVPRHIGEMKTKPTQQAIKMLQEMGIIPDIILCRGPTPLDDVRRHKIELYANIKREYVISAPDVDTLYEIPFNFEREQLGRKILNKLQMAPRKLPDWNEWEHLVNNLKHPEAEIHIAMVGKYIEIGTFKLKDTYISINEALEHSGAHQKVKVNIDWLDADKLTVEELQNYDGVIIPGGFGIRGFEGKLRAVKYVREHGIPFLGLCWGMQIAVVEYARHVLGWQEANSTEVDQTTRYPVVDFIPKQRKLLHEKGYGGTMRLGAYAAYLKPGTLIYSLYKESGRIDHDMRLPLPMERLGKPLNLPYVVERHRHRYEINPTFIKDLEHAGIVFSGVHETMDGVSLMEFMELPDHPFFVATQAHPEFHSRFMEPSPVFMGFVRKALERRLHHTS</sequence>
<dbReference type="EMBL" id="NMUJ01000043">
    <property type="protein sequence ID" value="OYV02875.1"/>
    <property type="molecule type" value="Genomic_DNA"/>
</dbReference>
<organism evidence="12 13">
    <name type="scientific">candidate division WOR-3 bacterium 4484_18</name>
    <dbReference type="NCBI Taxonomy" id="2020626"/>
    <lineage>
        <taxon>Bacteria</taxon>
        <taxon>Bacteria division WOR-3</taxon>
    </lineage>
</organism>
<dbReference type="UniPathway" id="UPA00159">
    <property type="reaction ID" value="UER00277"/>
</dbReference>
<gene>
    <name evidence="12" type="ORF">CGW93_03425</name>
</gene>
<evidence type="ECO:0000259" key="10">
    <source>
        <dbReference type="Pfam" id="PF00117"/>
    </source>
</evidence>
<dbReference type="GO" id="GO:0003883">
    <property type="term" value="F:CTP synthase activity"/>
    <property type="evidence" value="ECO:0007669"/>
    <property type="project" value="UniProtKB-EC"/>
</dbReference>
<keyword evidence="4" id="KW-0436">Ligase</keyword>
<dbReference type="PROSITE" id="PS51273">
    <property type="entry name" value="GATASE_TYPE_1"/>
    <property type="match status" value="1"/>
</dbReference>
<evidence type="ECO:0000256" key="1">
    <source>
        <dbReference type="ARBA" id="ARBA00005171"/>
    </source>
</evidence>
<evidence type="ECO:0000256" key="6">
    <source>
        <dbReference type="ARBA" id="ARBA00022840"/>
    </source>
</evidence>
<dbReference type="GO" id="GO:0044210">
    <property type="term" value="P:'de novo' CTP biosynthetic process"/>
    <property type="evidence" value="ECO:0007669"/>
    <property type="project" value="UniProtKB-UniPathway"/>
</dbReference>
<keyword evidence="5" id="KW-0547">Nucleotide-binding</keyword>
<evidence type="ECO:0000256" key="3">
    <source>
        <dbReference type="ARBA" id="ARBA00012291"/>
    </source>
</evidence>
<protein>
    <recommendedName>
        <fullName evidence="3">CTP synthase (glutamine hydrolyzing)</fullName>
        <ecNumber evidence="3">6.3.4.2</ecNumber>
    </recommendedName>
</protein>
<reference evidence="13" key="1">
    <citation type="submission" date="2017-07" db="EMBL/GenBank/DDBJ databases">
        <title>Novel pathways for hydrocarbon cycling and metabolic interdependencies in hydrothermal sediment communities.</title>
        <authorList>
            <person name="Dombrowski N."/>
            <person name="Seitz K."/>
            <person name="Teske A."/>
            <person name="Baker B."/>
        </authorList>
    </citation>
    <scope>NUCLEOTIDE SEQUENCE [LARGE SCALE GENOMIC DNA]</scope>
</reference>
<dbReference type="PANTHER" id="PTHR11550">
    <property type="entry name" value="CTP SYNTHASE"/>
    <property type="match status" value="1"/>
</dbReference>
<evidence type="ECO:0000256" key="2">
    <source>
        <dbReference type="ARBA" id="ARBA00007533"/>
    </source>
</evidence>
<dbReference type="InterPro" id="IPR033828">
    <property type="entry name" value="GATase1_CTP_Synthase"/>
</dbReference>
<dbReference type="InterPro" id="IPR017926">
    <property type="entry name" value="GATASE"/>
</dbReference>
<feature type="non-terminal residue" evidence="12">
    <location>
        <position position="1"/>
    </location>
</feature>
<dbReference type="InterPro" id="IPR004468">
    <property type="entry name" value="CTP_synthase"/>
</dbReference>
<dbReference type="AlphaFoldDB" id="A0A257LT77"/>
<proteinExistence type="inferred from homology"/>
<feature type="domain" description="Glutamine amidotransferase" evidence="10">
    <location>
        <begin position="202"/>
        <end position="450"/>
    </location>
</feature>
<evidence type="ECO:0000256" key="4">
    <source>
        <dbReference type="ARBA" id="ARBA00022598"/>
    </source>
</evidence>
<dbReference type="EC" id="6.3.4.2" evidence="3"/>
<dbReference type="Proteomes" id="UP000216312">
    <property type="component" value="Unassembled WGS sequence"/>
</dbReference>
<evidence type="ECO:0000259" key="11">
    <source>
        <dbReference type="Pfam" id="PF06418"/>
    </source>
</evidence>
<dbReference type="GO" id="GO:0042802">
    <property type="term" value="F:identical protein binding"/>
    <property type="evidence" value="ECO:0007669"/>
    <property type="project" value="TreeGrafter"/>
</dbReference>
<dbReference type="GO" id="GO:0005524">
    <property type="term" value="F:ATP binding"/>
    <property type="evidence" value="ECO:0007669"/>
    <property type="project" value="UniProtKB-KW"/>
</dbReference>
<dbReference type="Gene3D" id="3.40.50.300">
    <property type="entry name" value="P-loop containing nucleotide triphosphate hydrolases"/>
    <property type="match status" value="1"/>
</dbReference>
<dbReference type="Pfam" id="PF06418">
    <property type="entry name" value="CTP_synth_N"/>
    <property type="match status" value="1"/>
</dbReference>
<name>A0A257LT77_UNCW3</name>
<keyword evidence="6" id="KW-0067">ATP-binding</keyword>
<comment type="catalytic activity">
    <reaction evidence="9">
        <text>UTP + L-glutamine + ATP + H2O = CTP + L-glutamate + ADP + phosphate + 2 H(+)</text>
        <dbReference type="Rhea" id="RHEA:26426"/>
        <dbReference type="ChEBI" id="CHEBI:15377"/>
        <dbReference type="ChEBI" id="CHEBI:15378"/>
        <dbReference type="ChEBI" id="CHEBI:29985"/>
        <dbReference type="ChEBI" id="CHEBI:30616"/>
        <dbReference type="ChEBI" id="CHEBI:37563"/>
        <dbReference type="ChEBI" id="CHEBI:43474"/>
        <dbReference type="ChEBI" id="CHEBI:46398"/>
        <dbReference type="ChEBI" id="CHEBI:58359"/>
        <dbReference type="ChEBI" id="CHEBI:456216"/>
        <dbReference type="EC" id="6.3.4.2"/>
    </reaction>
</comment>
<evidence type="ECO:0000256" key="8">
    <source>
        <dbReference type="ARBA" id="ARBA00022975"/>
    </source>
</evidence>
<dbReference type="SUPFAM" id="SSF52317">
    <property type="entry name" value="Class I glutamine amidotransferase-like"/>
    <property type="match status" value="1"/>
</dbReference>
<dbReference type="InterPro" id="IPR029062">
    <property type="entry name" value="Class_I_gatase-like"/>
</dbReference>